<dbReference type="Pfam" id="PF07687">
    <property type="entry name" value="M20_dimer"/>
    <property type="match status" value="1"/>
</dbReference>
<keyword evidence="19" id="KW-0224">Dipeptidase</keyword>
<comment type="similarity">
    <text evidence="12">Belongs to the peptidase M20C family.</text>
</comment>
<dbReference type="KEGG" id="pbp:STSP1_01570"/>
<evidence type="ECO:0000256" key="1">
    <source>
        <dbReference type="ARBA" id="ARBA00001941"/>
    </source>
</evidence>
<evidence type="ECO:0000256" key="2">
    <source>
        <dbReference type="ARBA" id="ARBA00001947"/>
    </source>
</evidence>
<dbReference type="GO" id="GO:0070573">
    <property type="term" value="F:metallodipeptidase activity"/>
    <property type="evidence" value="ECO:0007669"/>
    <property type="project" value="TreeGrafter"/>
</dbReference>
<dbReference type="GO" id="GO:0005829">
    <property type="term" value="C:cytosol"/>
    <property type="evidence" value="ECO:0007669"/>
    <property type="project" value="TreeGrafter"/>
</dbReference>
<dbReference type="SUPFAM" id="SSF53187">
    <property type="entry name" value="Zn-dependent exopeptidases"/>
    <property type="match status" value="1"/>
</dbReference>
<reference evidence="20" key="1">
    <citation type="submission" date="2017-04" db="EMBL/GenBank/DDBJ databases">
        <title>Comparative genomics and description of representatives of a novel lineage of planctomycetes thriving in anoxic sediments.</title>
        <authorList>
            <person name="Spring S."/>
            <person name="Bunk B."/>
            <person name="Sproer C."/>
        </authorList>
    </citation>
    <scope>NUCLEOTIDE SEQUENCE [LARGE SCALE GENOMIC DNA]</scope>
    <source>
        <strain evidence="20">ST-PulAB-D4</strain>
    </source>
</reference>
<evidence type="ECO:0000256" key="6">
    <source>
        <dbReference type="ARBA" id="ARBA00022833"/>
    </source>
</evidence>
<protein>
    <recommendedName>
        <fullName evidence="13">Cytosol non-specific dipeptidase</fullName>
        <ecNumber evidence="10">3.4.13.18</ecNumber>
    </recommendedName>
    <alternativeName>
        <fullName evidence="16">Aminoacyl-histidine dipeptidase</fullName>
    </alternativeName>
    <alternativeName>
        <fullName evidence="15">Beta-alanyl-histidine dipeptidase</fullName>
    </alternativeName>
    <alternativeName>
        <fullName evidence="14">Carnosinase</fullName>
    </alternativeName>
    <alternativeName>
        <fullName evidence="11">Peptidase D</fullName>
    </alternativeName>
    <alternativeName>
        <fullName evidence="17">Xaa-His dipeptidase</fullName>
    </alternativeName>
</protein>
<dbReference type="PANTHER" id="PTHR43501">
    <property type="entry name" value="CYTOSOL NON-SPECIFIC DIPEPTIDASE"/>
    <property type="match status" value="1"/>
</dbReference>
<dbReference type="AlphaFoldDB" id="A0A1W6LN40"/>
<dbReference type="GO" id="GO:0006508">
    <property type="term" value="P:proteolysis"/>
    <property type="evidence" value="ECO:0007669"/>
    <property type="project" value="UniProtKB-KW"/>
</dbReference>
<evidence type="ECO:0000256" key="5">
    <source>
        <dbReference type="ARBA" id="ARBA00022801"/>
    </source>
</evidence>
<dbReference type="InterPro" id="IPR002933">
    <property type="entry name" value="Peptidase_M20"/>
</dbReference>
<evidence type="ECO:0000259" key="18">
    <source>
        <dbReference type="Pfam" id="PF07687"/>
    </source>
</evidence>
<comment type="cofactor">
    <cofactor evidence="1">
        <name>Co(2+)</name>
        <dbReference type="ChEBI" id="CHEBI:48828"/>
    </cofactor>
</comment>
<evidence type="ECO:0000313" key="19">
    <source>
        <dbReference type="EMBL" id="ARN57174.1"/>
    </source>
</evidence>
<dbReference type="EC" id="3.4.13.18" evidence="10"/>
<dbReference type="Pfam" id="PF01546">
    <property type="entry name" value="Peptidase_M20"/>
    <property type="match status" value="1"/>
</dbReference>
<dbReference type="PIRSF" id="PIRSF016599">
    <property type="entry name" value="Xaa-His_dipept"/>
    <property type="match status" value="1"/>
</dbReference>
<keyword evidence="4" id="KW-0479">Metal-binding</keyword>
<feature type="domain" description="Peptidase M20 dimerisation" evidence="18">
    <location>
        <begin position="202"/>
        <end position="279"/>
    </location>
</feature>
<organism evidence="19 20">
    <name type="scientific">Sedimentisphaera salicampi</name>
    <dbReference type="NCBI Taxonomy" id="1941349"/>
    <lineage>
        <taxon>Bacteria</taxon>
        <taxon>Pseudomonadati</taxon>
        <taxon>Planctomycetota</taxon>
        <taxon>Phycisphaerae</taxon>
        <taxon>Sedimentisphaerales</taxon>
        <taxon>Sedimentisphaeraceae</taxon>
        <taxon>Sedimentisphaera</taxon>
    </lineage>
</organism>
<dbReference type="InterPro" id="IPR001160">
    <property type="entry name" value="Peptidase_M20C"/>
</dbReference>
<evidence type="ECO:0000256" key="7">
    <source>
        <dbReference type="ARBA" id="ARBA00023049"/>
    </source>
</evidence>
<proteinExistence type="inferred from homology"/>
<evidence type="ECO:0000256" key="17">
    <source>
        <dbReference type="ARBA" id="ARBA00078074"/>
    </source>
</evidence>
<accession>A0A1W6LN40</accession>
<dbReference type="RefSeq" id="WP_085755841.1">
    <property type="nucleotide sequence ID" value="NZ_CP021023.1"/>
</dbReference>
<dbReference type="STRING" id="1941349.STSP1_01570"/>
<name>A0A1W6LN40_9BACT</name>
<dbReference type="PRINTS" id="PR00934">
    <property type="entry name" value="XHISDIPTASE"/>
</dbReference>
<dbReference type="FunFam" id="3.40.630.10:FF:000018">
    <property type="entry name" value="Aminoacyl-histidine dipeptidase PepD"/>
    <property type="match status" value="1"/>
</dbReference>
<evidence type="ECO:0000256" key="16">
    <source>
        <dbReference type="ARBA" id="ARBA00077688"/>
    </source>
</evidence>
<evidence type="ECO:0000256" key="12">
    <source>
        <dbReference type="ARBA" id="ARBA00061423"/>
    </source>
</evidence>
<evidence type="ECO:0000256" key="9">
    <source>
        <dbReference type="ARBA" id="ARBA00036421"/>
    </source>
</evidence>
<dbReference type="GO" id="GO:0046872">
    <property type="term" value="F:metal ion binding"/>
    <property type="evidence" value="ECO:0007669"/>
    <property type="project" value="UniProtKB-KW"/>
</dbReference>
<keyword evidence="7" id="KW-0482">Metalloprotease</keyword>
<dbReference type="Proteomes" id="UP000193334">
    <property type="component" value="Chromosome"/>
</dbReference>
<keyword evidence="3" id="KW-0645">Protease</keyword>
<evidence type="ECO:0000256" key="13">
    <source>
        <dbReference type="ARBA" id="ARBA00071271"/>
    </source>
</evidence>
<keyword evidence="20" id="KW-1185">Reference proteome</keyword>
<comment type="cofactor">
    <cofactor evidence="2">
        <name>Zn(2+)</name>
        <dbReference type="ChEBI" id="CHEBI:29105"/>
    </cofactor>
</comment>
<evidence type="ECO:0000313" key="20">
    <source>
        <dbReference type="Proteomes" id="UP000193334"/>
    </source>
</evidence>
<evidence type="ECO:0000256" key="10">
    <source>
        <dbReference type="ARBA" id="ARBA00038976"/>
    </source>
</evidence>
<evidence type="ECO:0000256" key="14">
    <source>
        <dbReference type="ARBA" id="ARBA00075285"/>
    </source>
</evidence>
<evidence type="ECO:0000256" key="4">
    <source>
        <dbReference type="ARBA" id="ARBA00022723"/>
    </source>
</evidence>
<evidence type="ECO:0000256" key="8">
    <source>
        <dbReference type="ARBA" id="ARBA00023285"/>
    </source>
</evidence>
<dbReference type="FunFam" id="3.40.630.10:FF:000015">
    <property type="entry name" value="Aminoacyl-histidine dipeptidase PepD"/>
    <property type="match status" value="1"/>
</dbReference>
<dbReference type="Gene3D" id="3.40.630.10">
    <property type="entry name" value="Zn peptidases"/>
    <property type="match status" value="2"/>
</dbReference>
<keyword evidence="8" id="KW-0170">Cobalt</keyword>
<dbReference type="NCBIfam" id="TIGR01893">
    <property type="entry name" value="aa-his-dipept"/>
    <property type="match status" value="1"/>
</dbReference>
<evidence type="ECO:0000256" key="3">
    <source>
        <dbReference type="ARBA" id="ARBA00022670"/>
    </source>
</evidence>
<keyword evidence="6" id="KW-0862">Zinc</keyword>
<gene>
    <name evidence="19" type="primary">pepD</name>
    <name evidence="19" type="ORF">STSP1_01570</name>
</gene>
<comment type="catalytic activity">
    <reaction evidence="9">
        <text>Hydrolysis of dipeptides, preferentially hydrophobic dipeptides including prolyl amino acids.</text>
        <dbReference type="EC" id="3.4.13.18"/>
    </reaction>
</comment>
<evidence type="ECO:0000256" key="11">
    <source>
        <dbReference type="ARBA" id="ARBA00044252"/>
    </source>
</evidence>
<keyword evidence="5 19" id="KW-0378">Hydrolase</keyword>
<evidence type="ECO:0000256" key="15">
    <source>
        <dbReference type="ARBA" id="ARBA00076004"/>
    </source>
</evidence>
<dbReference type="EMBL" id="CP021023">
    <property type="protein sequence ID" value="ARN57174.1"/>
    <property type="molecule type" value="Genomic_DNA"/>
</dbReference>
<dbReference type="InterPro" id="IPR011650">
    <property type="entry name" value="Peptidase_M20_dimer"/>
</dbReference>
<sequence>MKSDRAQERIVKIFREISKHPRPSGHEEKILEWLKGFARKQGWDCQQDNAGNILIRVNSEGASKTVCLQTHCDMVCEKTPEKSHDFSQDPIEVLEDGGWLRANGTTLGADDGLGMAISLFAGLAEFENKPNLELLITVDEERGMTGAQRLDENMLSAEYLINLDSDESDFIIGCAGGERAEITAKPELKDIPDGFEAAKVTVSGLKGGHSGVDIHLGRANAVVLAGELLEACSGGLGSMLASFSGGAASNAIARDAEFTLAVEDRDTLECVIETERDRIRHNFQSADPNIEIKVLEAELPEKCISSGQTGKIAKLLTSLPGGPVSYRTDMPKVVESSCNAGICSFSPSGFSLTLSQRSSNTKRLDMLNNTIENTCRRLGFECTFRGRYPGWEPAGSSDLLGKAEDAFEKVAGRPAEMEIIHAGLECGIISRKYPGIQLISMGPELKDIHSPQEKVKISSIGECFEVLNAILQKIESPVGL</sequence>
<dbReference type="PANTHER" id="PTHR43501:SF1">
    <property type="entry name" value="CYTOSOL NON-SPECIFIC DIPEPTIDASE"/>
    <property type="match status" value="1"/>
</dbReference>